<dbReference type="RefSeq" id="WP_336601763.1">
    <property type="nucleotide sequence ID" value="NZ_JACFYJ010000097.1"/>
</dbReference>
<dbReference type="Proteomes" id="UP001386437">
    <property type="component" value="Unassembled WGS sequence"/>
</dbReference>
<evidence type="ECO:0000313" key="2">
    <source>
        <dbReference type="Proteomes" id="UP001386437"/>
    </source>
</evidence>
<name>A0ABU8J2Y2_9BURK</name>
<gene>
    <name evidence="1" type="ORF">H3V53_34795</name>
</gene>
<accession>A0ABU8J2Y2</accession>
<sequence length="95" mass="10522">MGLGMDVACIGLEKTPEIESAAAQALLTLLRFAHEVTRCSLAVTATDAGYVTRLEVFSSRREPILIEHYRSPNLLRCIDRVFVETGARLLALSFR</sequence>
<comment type="caution">
    <text evidence="1">The sequence shown here is derived from an EMBL/GenBank/DDBJ whole genome shotgun (WGS) entry which is preliminary data.</text>
</comment>
<proteinExistence type="predicted"/>
<protein>
    <submittedName>
        <fullName evidence="1">Uncharacterized protein</fullName>
    </submittedName>
</protein>
<reference evidence="1 2" key="1">
    <citation type="journal article" date="2022" name="Arch. Microbiol.">
        <title>Paraburkholderia bengalensis sp. nov. isolated from roots of Oryza sativa, IR64.</title>
        <authorList>
            <person name="Nag P."/>
            <person name="Mondal N."/>
            <person name="Sarkar J."/>
            <person name="Das S."/>
        </authorList>
    </citation>
    <scope>NUCLEOTIDE SEQUENCE [LARGE SCALE GENOMIC DNA]</scope>
    <source>
        <strain evidence="1 2">IR64_4_BI</strain>
    </source>
</reference>
<evidence type="ECO:0000313" key="1">
    <source>
        <dbReference type="EMBL" id="MEI6002116.1"/>
    </source>
</evidence>
<dbReference type="EMBL" id="JACFYJ010000097">
    <property type="protein sequence ID" value="MEI6002116.1"/>
    <property type="molecule type" value="Genomic_DNA"/>
</dbReference>
<organism evidence="1 2">
    <name type="scientific">Paraburkholderia bengalensis</name>
    <dbReference type="NCBI Taxonomy" id="2747562"/>
    <lineage>
        <taxon>Bacteria</taxon>
        <taxon>Pseudomonadati</taxon>
        <taxon>Pseudomonadota</taxon>
        <taxon>Betaproteobacteria</taxon>
        <taxon>Burkholderiales</taxon>
        <taxon>Burkholderiaceae</taxon>
        <taxon>Paraburkholderia</taxon>
    </lineage>
</organism>
<keyword evidence="2" id="KW-1185">Reference proteome</keyword>